<comment type="function">
    <text evidence="1 7">Binds 16S rRNA, required for the assembly of 30S particles and may also be responsible for determining the conformation of the 16S rRNA at the A site.</text>
</comment>
<evidence type="ECO:0000256" key="1">
    <source>
        <dbReference type="ARBA" id="ARBA00003686"/>
    </source>
</evidence>
<keyword evidence="4 7" id="KW-0687">Ribonucleoprotein</keyword>
<dbReference type="GO" id="GO:0019843">
    <property type="term" value="F:rRNA binding"/>
    <property type="evidence" value="ECO:0007669"/>
    <property type="project" value="UniProtKB-UniRule"/>
</dbReference>
<evidence type="ECO:0000256" key="4">
    <source>
        <dbReference type="ARBA" id="ARBA00023274"/>
    </source>
</evidence>
<comment type="similarity">
    <text evidence="2 7">Belongs to the universal ribosomal protein uS14 family.</text>
</comment>
<comment type="subunit">
    <text evidence="6 7">Part of the 30S ribosomal subunit. Contacts proteins S3 and S10.</text>
</comment>
<dbReference type="InterPro" id="IPR001209">
    <property type="entry name" value="Ribosomal_uS14"/>
</dbReference>
<dbReference type="HAMAP" id="MF_00537">
    <property type="entry name" value="Ribosomal_uS14_1"/>
    <property type="match status" value="1"/>
</dbReference>
<dbReference type="SUPFAM" id="SSF57716">
    <property type="entry name" value="Glucocorticoid receptor-like (DNA-binding domain)"/>
    <property type="match status" value="1"/>
</dbReference>
<dbReference type="Gene3D" id="1.10.287.1480">
    <property type="match status" value="1"/>
</dbReference>
<dbReference type="EMBL" id="JAAGNX010000002">
    <property type="protein sequence ID" value="NDV62656.1"/>
    <property type="molecule type" value="Genomic_DNA"/>
</dbReference>
<evidence type="ECO:0000256" key="2">
    <source>
        <dbReference type="ARBA" id="ARBA00009083"/>
    </source>
</evidence>
<comment type="caution">
    <text evidence="8">The sequence shown here is derived from an EMBL/GenBank/DDBJ whole genome shotgun (WGS) entry which is preliminary data.</text>
</comment>
<dbReference type="Pfam" id="PF00253">
    <property type="entry name" value="Ribosomal_S14"/>
    <property type="match status" value="1"/>
</dbReference>
<dbReference type="NCBIfam" id="NF006477">
    <property type="entry name" value="PRK08881.1"/>
    <property type="match status" value="1"/>
</dbReference>
<keyword evidence="7" id="KW-0699">rRNA-binding</keyword>
<accession>A0A6B2M2P5</accession>
<dbReference type="FunFam" id="1.10.287.1480:FF:000001">
    <property type="entry name" value="30S ribosomal protein S14"/>
    <property type="match status" value="1"/>
</dbReference>
<evidence type="ECO:0000256" key="6">
    <source>
        <dbReference type="ARBA" id="ARBA00047110"/>
    </source>
</evidence>
<dbReference type="Proteomes" id="UP000478417">
    <property type="component" value="Unassembled WGS sequence"/>
</dbReference>
<protein>
    <recommendedName>
        <fullName evidence="5 7">Small ribosomal subunit protein uS14</fullName>
    </recommendedName>
</protein>
<organism evidence="8 9">
    <name type="scientific">Oceanipulchritudo coccoides</name>
    <dbReference type="NCBI Taxonomy" id="2706888"/>
    <lineage>
        <taxon>Bacteria</taxon>
        <taxon>Pseudomonadati</taxon>
        <taxon>Verrucomicrobiota</taxon>
        <taxon>Opitutia</taxon>
        <taxon>Puniceicoccales</taxon>
        <taxon>Oceanipulchritudinaceae</taxon>
        <taxon>Oceanipulchritudo</taxon>
    </lineage>
</organism>
<name>A0A6B2M2P5_9BACT</name>
<dbReference type="RefSeq" id="WP_163964909.1">
    <property type="nucleotide sequence ID" value="NZ_JAAGNX010000002.1"/>
</dbReference>
<keyword evidence="3 7" id="KW-0689">Ribosomal protein</keyword>
<gene>
    <name evidence="7 8" type="primary">rpsN</name>
    <name evidence="8" type="ORF">G0Q06_09360</name>
</gene>
<dbReference type="GO" id="GO:0005737">
    <property type="term" value="C:cytoplasm"/>
    <property type="evidence" value="ECO:0007669"/>
    <property type="project" value="UniProtKB-ARBA"/>
</dbReference>
<sequence>MAKKAMIERNKKRERMVAQYAAKRAELKRILSDPGTSDDEFYVAQRKLTKLPKNSNPIRLRNRCSVTGRPRAYLRKYGVSRITFRELATQGKIPGVTKSSW</sequence>
<dbReference type="GO" id="GO:0015935">
    <property type="term" value="C:small ribosomal subunit"/>
    <property type="evidence" value="ECO:0007669"/>
    <property type="project" value="TreeGrafter"/>
</dbReference>
<keyword evidence="9" id="KW-1185">Reference proteome</keyword>
<dbReference type="PANTHER" id="PTHR19836">
    <property type="entry name" value="30S RIBOSOMAL PROTEIN S14"/>
    <property type="match status" value="1"/>
</dbReference>
<reference evidence="8 9" key="1">
    <citation type="submission" date="2020-02" db="EMBL/GenBank/DDBJ databases">
        <title>Albibacoteraceae fam. nov., the first described family within the subdivision 4 Verrucomicrobia.</title>
        <authorList>
            <person name="Xi F."/>
        </authorList>
    </citation>
    <scope>NUCLEOTIDE SEQUENCE [LARGE SCALE GENOMIC DNA]</scope>
    <source>
        <strain evidence="8 9">CK1056</strain>
    </source>
</reference>
<keyword evidence="7" id="KW-0694">RNA-binding</keyword>
<proteinExistence type="inferred from homology"/>
<evidence type="ECO:0000313" key="8">
    <source>
        <dbReference type="EMBL" id="NDV62656.1"/>
    </source>
</evidence>
<dbReference type="GO" id="GO:0003735">
    <property type="term" value="F:structural constituent of ribosome"/>
    <property type="evidence" value="ECO:0007669"/>
    <property type="project" value="InterPro"/>
</dbReference>
<evidence type="ECO:0000313" key="9">
    <source>
        <dbReference type="Proteomes" id="UP000478417"/>
    </source>
</evidence>
<evidence type="ECO:0000256" key="7">
    <source>
        <dbReference type="HAMAP-Rule" id="MF_00537"/>
    </source>
</evidence>
<evidence type="ECO:0000256" key="3">
    <source>
        <dbReference type="ARBA" id="ARBA00022980"/>
    </source>
</evidence>
<dbReference type="PANTHER" id="PTHR19836:SF19">
    <property type="entry name" value="SMALL RIBOSOMAL SUBUNIT PROTEIN US14M"/>
    <property type="match status" value="1"/>
</dbReference>
<evidence type="ECO:0000256" key="5">
    <source>
        <dbReference type="ARBA" id="ARBA00035167"/>
    </source>
</evidence>
<dbReference type="GO" id="GO:0006412">
    <property type="term" value="P:translation"/>
    <property type="evidence" value="ECO:0007669"/>
    <property type="project" value="UniProtKB-UniRule"/>
</dbReference>
<dbReference type="InterPro" id="IPR023036">
    <property type="entry name" value="Ribosomal_uS14_bac/plastid"/>
</dbReference>
<dbReference type="AlphaFoldDB" id="A0A6B2M2P5"/>